<dbReference type="GO" id="GO:0004553">
    <property type="term" value="F:hydrolase activity, hydrolyzing O-glycosyl compounds"/>
    <property type="evidence" value="ECO:0007669"/>
    <property type="project" value="InterPro"/>
</dbReference>
<dbReference type="OrthoDB" id="273314at2"/>
<accession>A0A2G1VQB1</accession>
<evidence type="ECO:0000313" key="6">
    <source>
        <dbReference type="EMBL" id="PHQ28934.1"/>
    </source>
</evidence>
<organism evidence="6 7">
    <name type="scientific">Leeuwenhoekiella nanhaiensis</name>
    <dbReference type="NCBI Taxonomy" id="1655491"/>
    <lineage>
        <taxon>Bacteria</taxon>
        <taxon>Pseudomonadati</taxon>
        <taxon>Bacteroidota</taxon>
        <taxon>Flavobacteriia</taxon>
        <taxon>Flavobacteriales</taxon>
        <taxon>Flavobacteriaceae</taxon>
        <taxon>Leeuwenhoekiella</taxon>
    </lineage>
</organism>
<evidence type="ECO:0000256" key="3">
    <source>
        <dbReference type="ARBA" id="ARBA00023295"/>
    </source>
</evidence>
<keyword evidence="2 4" id="KW-0378">Hydrolase</keyword>
<feature type="chain" id="PRO_5013894854" evidence="5">
    <location>
        <begin position="22"/>
        <end position="387"/>
    </location>
</feature>
<name>A0A2G1VQB1_9FLAO</name>
<dbReference type="PANTHER" id="PTHR22925">
    <property type="entry name" value="GLYCOSYL HYDROLASE 43 FAMILY MEMBER"/>
    <property type="match status" value="1"/>
</dbReference>
<dbReference type="SUPFAM" id="SSF75005">
    <property type="entry name" value="Arabinanase/levansucrase/invertase"/>
    <property type="match status" value="1"/>
</dbReference>
<protein>
    <submittedName>
        <fullName evidence="6">Beta-glucanase</fullName>
    </submittedName>
</protein>
<dbReference type="Proteomes" id="UP000229433">
    <property type="component" value="Unassembled WGS sequence"/>
</dbReference>
<evidence type="ECO:0000256" key="1">
    <source>
        <dbReference type="ARBA" id="ARBA00009865"/>
    </source>
</evidence>
<keyword evidence="7" id="KW-1185">Reference proteome</keyword>
<dbReference type="RefSeq" id="WP_099646549.1">
    <property type="nucleotide sequence ID" value="NZ_KZ319292.1"/>
</dbReference>
<sequence length="387" mass="44370">MHIKSVYFLLVAFAISALTNAQQNIKNTSFLPGKVWYDMQGDTINAHGAGFYYEKGVYYWYGEHKSRNSLAEVGVRVYSSKDLLNWKNEGVALEVSKEASSEITRGSVIERPKVIYNEKTGKYVLWFHLELKGKGYEAARTGVAVSDSPVGPFRYLKSYRPNAGVWPQNFNSQQKKTNSNESSYKWWTKKWSEALVNGLYVRRDFEEGQMSRDMTVFVDDDGKAYHIHSSEENQTLHISLLTEDYLDFTDTWVRVQPGGQNEAPAVFKNGDYYYMITSGLTGWDPNAARSFRARSMLGPWQSLGNPAKGKGAEVTFNSQSTYVLPVEDRKDTFIFMADRWNPKNHQDGRYVWLPVIINNEGNPEIKWTDEWNFNEKSYSTENELGGK</sequence>
<evidence type="ECO:0000256" key="2">
    <source>
        <dbReference type="ARBA" id="ARBA00022801"/>
    </source>
</evidence>
<proteinExistence type="inferred from homology"/>
<keyword evidence="3 4" id="KW-0326">Glycosidase</keyword>
<dbReference type="Pfam" id="PF04616">
    <property type="entry name" value="Glyco_hydro_43"/>
    <property type="match status" value="1"/>
</dbReference>
<dbReference type="InterPro" id="IPR023296">
    <property type="entry name" value="Glyco_hydro_beta-prop_sf"/>
</dbReference>
<evidence type="ECO:0000256" key="4">
    <source>
        <dbReference type="RuleBase" id="RU361187"/>
    </source>
</evidence>
<dbReference type="InterPro" id="IPR006710">
    <property type="entry name" value="Glyco_hydro_43"/>
</dbReference>
<evidence type="ECO:0000256" key="5">
    <source>
        <dbReference type="SAM" id="SignalP"/>
    </source>
</evidence>
<dbReference type="GO" id="GO:0005975">
    <property type="term" value="P:carbohydrate metabolic process"/>
    <property type="evidence" value="ECO:0007669"/>
    <property type="project" value="InterPro"/>
</dbReference>
<dbReference type="AlphaFoldDB" id="A0A2G1VQB1"/>
<comment type="caution">
    <text evidence="6">The sequence shown here is derived from an EMBL/GenBank/DDBJ whole genome shotgun (WGS) entry which is preliminary data.</text>
</comment>
<keyword evidence="5" id="KW-0732">Signal</keyword>
<dbReference type="Gene3D" id="2.115.10.20">
    <property type="entry name" value="Glycosyl hydrolase domain, family 43"/>
    <property type="match status" value="1"/>
</dbReference>
<dbReference type="EMBL" id="NQXA01000010">
    <property type="protein sequence ID" value="PHQ28934.1"/>
    <property type="molecule type" value="Genomic_DNA"/>
</dbReference>
<evidence type="ECO:0000313" key="7">
    <source>
        <dbReference type="Proteomes" id="UP000229433"/>
    </source>
</evidence>
<dbReference type="CDD" id="cd18825">
    <property type="entry name" value="GH43_CtGH43-like"/>
    <property type="match status" value="1"/>
</dbReference>
<reference evidence="6 7" key="1">
    <citation type="submission" date="2017-08" db="EMBL/GenBank/DDBJ databases">
        <title>The whole genome shortgun sequences of strain Leeuwenhoekiella nanhaiensis G18 from the South China Sea.</title>
        <authorList>
            <person name="Liu Q."/>
        </authorList>
    </citation>
    <scope>NUCLEOTIDE SEQUENCE [LARGE SCALE GENOMIC DNA]</scope>
    <source>
        <strain evidence="6 7">G18</strain>
    </source>
</reference>
<dbReference type="PANTHER" id="PTHR22925:SF3">
    <property type="entry name" value="GLYCOSYL HYDROLASE FAMILY PROTEIN 43"/>
    <property type="match status" value="1"/>
</dbReference>
<feature type="signal peptide" evidence="5">
    <location>
        <begin position="1"/>
        <end position="21"/>
    </location>
</feature>
<gene>
    <name evidence="6" type="ORF">CJ305_12120</name>
</gene>
<comment type="similarity">
    <text evidence="1 4">Belongs to the glycosyl hydrolase 43 family.</text>
</comment>